<dbReference type="PANTHER" id="PTHR42734">
    <property type="entry name" value="METAL TRANSPORT SYSTEM ATP-BINDING PROTEIN TM_0124-RELATED"/>
    <property type="match status" value="1"/>
</dbReference>
<dbReference type="KEGG" id="cte:CT2105"/>
<dbReference type="InterPro" id="IPR027417">
    <property type="entry name" value="P-loop_NTPase"/>
</dbReference>
<feature type="domain" description="ABC transporter" evidence="5">
    <location>
        <begin position="6"/>
        <end position="244"/>
    </location>
</feature>
<dbReference type="PATRIC" id="fig|194439.7.peg.1908"/>
<dbReference type="InterPro" id="IPR017871">
    <property type="entry name" value="ABC_transporter-like_CS"/>
</dbReference>
<keyword evidence="3" id="KW-0547">Nucleotide-binding</keyword>
<dbReference type="SMART" id="SM00382">
    <property type="entry name" value="AAA"/>
    <property type="match status" value="1"/>
</dbReference>
<dbReference type="GO" id="GO:0016887">
    <property type="term" value="F:ATP hydrolysis activity"/>
    <property type="evidence" value="ECO:0007669"/>
    <property type="project" value="InterPro"/>
</dbReference>
<dbReference type="STRING" id="194439.CT2105"/>
<dbReference type="FunFam" id="3.40.50.300:FF:000134">
    <property type="entry name" value="Iron-enterobactin ABC transporter ATP-binding protein"/>
    <property type="match status" value="1"/>
</dbReference>
<dbReference type="InterPro" id="IPR003593">
    <property type="entry name" value="AAA+_ATPase"/>
</dbReference>
<dbReference type="eggNOG" id="COG1121">
    <property type="taxonomic scope" value="Bacteria"/>
</dbReference>
<dbReference type="OrthoDB" id="9806726at2"/>
<reference evidence="6 7" key="1">
    <citation type="journal article" date="2002" name="Proc. Natl. Acad. Sci. U.S.A.">
        <title>The complete genome sequence of Chlorobium tepidum TLS, a photosynthetic, anaerobic, green-sulfur bacterium.</title>
        <authorList>
            <person name="Eisen J.A."/>
            <person name="Nelson K.E."/>
            <person name="Paulsen I.T."/>
            <person name="Heidelberg J.F."/>
            <person name="Wu M."/>
            <person name="Dodson R.J."/>
            <person name="Deboy R."/>
            <person name="Gwinn M.L."/>
            <person name="Nelson W.C."/>
            <person name="Haft D.H."/>
            <person name="Hickey E.K."/>
            <person name="Peterson J.D."/>
            <person name="Durkin A.S."/>
            <person name="Kolonay J.L."/>
            <person name="Yang F."/>
            <person name="Holt I."/>
            <person name="Umayam L.A."/>
            <person name="Mason T."/>
            <person name="Brenner M."/>
            <person name="Shea T.P."/>
            <person name="Parksey D."/>
            <person name="Nierman W.C."/>
            <person name="Feldblyum T.V."/>
            <person name="Hansen C.L."/>
            <person name="Craven M.B."/>
            <person name="Radune D."/>
            <person name="Vamathevan J."/>
            <person name="Khouri H."/>
            <person name="White O."/>
            <person name="Gruber T.M."/>
            <person name="Ketchum K.A."/>
            <person name="Venter J.C."/>
            <person name="Tettelin H."/>
            <person name="Bryant D.A."/>
            <person name="Fraser C.M."/>
        </authorList>
    </citation>
    <scope>NUCLEOTIDE SEQUENCE [LARGE SCALE GENOMIC DNA]</scope>
    <source>
        <strain evidence="7">ATCC 49652 / DSM 12025 / NBRC 103806 / TLS</strain>
    </source>
</reference>
<proteinExistence type="inferred from homology"/>
<comment type="similarity">
    <text evidence="1">Belongs to the ABC transporter superfamily.</text>
</comment>
<evidence type="ECO:0000256" key="4">
    <source>
        <dbReference type="ARBA" id="ARBA00022840"/>
    </source>
</evidence>
<dbReference type="PROSITE" id="PS50893">
    <property type="entry name" value="ABC_TRANSPORTER_2"/>
    <property type="match status" value="1"/>
</dbReference>
<keyword evidence="4 6" id="KW-0067">ATP-binding</keyword>
<organism evidence="6 7">
    <name type="scientific">Chlorobaculum tepidum (strain ATCC 49652 / DSM 12025 / NBRC 103806 / TLS)</name>
    <name type="common">Chlorobium tepidum</name>
    <dbReference type="NCBI Taxonomy" id="194439"/>
    <lineage>
        <taxon>Bacteria</taxon>
        <taxon>Pseudomonadati</taxon>
        <taxon>Chlorobiota</taxon>
        <taxon>Chlorobiia</taxon>
        <taxon>Chlorobiales</taxon>
        <taxon>Chlorobiaceae</taxon>
        <taxon>Chlorobaculum</taxon>
    </lineage>
</organism>
<protein>
    <submittedName>
        <fullName evidence="6">ABC transporter, ATP-binding protein</fullName>
    </submittedName>
</protein>
<dbReference type="InterPro" id="IPR003439">
    <property type="entry name" value="ABC_transporter-like_ATP-bd"/>
</dbReference>
<dbReference type="PANTHER" id="PTHR42734:SF17">
    <property type="entry name" value="METAL TRANSPORT SYSTEM ATP-BINDING PROTEIN TM_0124-RELATED"/>
    <property type="match status" value="1"/>
</dbReference>
<dbReference type="PROSITE" id="PS00211">
    <property type="entry name" value="ABC_TRANSPORTER_1"/>
    <property type="match status" value="1"/>
</dbReference>
<evidence type="ECO:0000256" key="2">
    <source>
        <dbReference type="ARBA" id="ARBA00022448"/>
    </source>
</evidence>
<evidence type="ECO:0000259" key="5">
    <source>
        <dbReference type="PROSITE" id="PS50893"/>
    </source>
</evidence>
<dbReference type="GO" id="GO:0005524">
    <property type="term" value="F:ATP binding"/>
    <property type="evidence" value="ECO:0007669"/>
    <property type="project" value="UniProtKB-KW"/>
</dbReference>
<accession>Q8KAQ1</accession>
<dbReference type="AlphaFoldDB" id="Q8KAQ1"/>
<dbReference type="Proteomes" id="UP000001007">
    <property type="component" value="Chromosome"/>
</dbReference>
<keyword evidence="2" id="KW-0813">Transport</keyword>
<evidence type="ECO:0000313" key="6">
    <source>
        <dbReference type="EMBL" id="AAM73321.1"/>
    </source>
</evidence>
<name>Q8KAQ1_CHLTE</name>
<evidence type="ECO:0000256" key="3">
    <source>
        <dbReference type="ARBA" id="ARBA00022741"/>
    </source>
</evidence>
<dbReference type="CDD" id="cd03235">
    <property type="entry name" value="ABC_Metallic_Cations"/>
    <property type="match status" value="1"/>
</dbReference>
<dbReference type="InterPro" id="IPR050153">
    <property type="entry name" value="Metal_Ion_Import_ABC"/>
</dbReference>
<dbReference type="RefSeq" id="WP_010933759.1">
    <property type="nucleotide sequence ID" value="NC_002932.3"/>
</dbReference>
<dbReference type="SUPFAM" id="SSF52540">
    <property type="entry name" value="P-loop containing nucleoside triphosphate hydrolases"/>
    <property type="match status" value="1"/>
</dbReference>
<dbReference type="HOGENOM" id="CLU_000604_1_11_10"/>
<dbReference type="Gene3D" id="3.40.50.300">
    <property type="entry name" value="P-loop containing nucleotide triphosphate hydrolases"/>
    <property type="match status" value="1"/>
</dbReference>
<gene>
    <name evidence="6" type="ordered locus">CT2105</name>
</gene>
<evidence type="ECO:0000313" key="7">
    <source>
        <dbReference type="Proteomes" id="UP000001007"/>
    </source>
</evidence>
<keyword evidence="7" id="KW-1185">Reference proteome</keyword>
<evidence type="ECO:0000256" key="1">
    <source>
        <dbReference type="ARBA" id="ARBA00005417"/>
    </source>
</evidence>
<dbReference type="Pfam" id="PF00005">
    <property type="entry name" value="ABC_tran"/>
    <property type="match status" value="1"/>
</dbReference>
<sequence>MSEPLIVCEQLCVNLGGAKILQGLSLSVYEGDFLAVLGPNGGGKTTLLKVILGLVKPTTGTVRVFGKEPGYASRRIGYVPQRLDFDRTFPISAMEVVLMGRLSRKRLLQRYGHEDRRKALEALETTGLAELAQRRIGALSGGELQRVLIARALAGEPELLLLDEPTASVDPDMKTTIYDLLDQLKKSHTIVLVTHDTGTIGRHVSRIACLNCTLDMHEPGSTLGRSALDKLYGYPVDVVEHRAPQGHATHQNHRHA</sequence>
<dbReference type="EnsemblBacteria" id="AAM73321">
    <property type="protein sequence ID" value="AAM73321"/>
    <property type="gene ID" value="CT2105"/>
</dbReference>
<dbReference type="EMBL" id="AE006470">
    <property type="protein sequence ID" value="AAM73321.1"/>
    <property type="molecule type" value="Genomic_DNA"/>
</dbReference>